<evidence type="ECO:0000313" key="4">
    <source>
        <dbReference type="EMBL" id="NFV78736.1"/>
    </source>
</evidence>
<evidence type="ECO:0000313" key="5">
    <source>
        <dbReference type="Proteomes" id="UP000480684"/>
    </source>
</evidence>
<dbReference type="AlphaFoldDB" id="A0A7C9QSZ6"/>
<dbReference type="Proteomes" id="UP000480684">
    <property type="component" value="Unassembled WGS sequence"/>
</dbReference>
<feature type="domain" description="Solute-binding protein family 3/N-terminal" evidence="3">
    <location>
        <begin position="21"/>
        <end position="244"/>
    </location>
</feature>
<dbReference type="PANTHER" id="PTHR35936">
    <property type="entry name" value="MEMBRANE-BOUND LYTIC MUREIN TRANSGLYCOSYLASE F"/>
    <property type="match status" value="1"/>
</dbReference>
<sequence>MTRILMTIAMILAVVPAHAAEVMMAVGRSLPPYIIVDEWRGLEYDVVRESLALEGHTIKPKFMAFARLLKEMESGQVDAAMTMRPDSGVKACYSDVHVSYRNVVITLASRNLTINHPSDLAGKSVLAFQNAATYLGPDFKAMAAANPHYREEARQMVQPTLLFLGRVDAVVSDRYIFGWFASDPEVRAKADIEQTVRIHPLFPPTDYRVAFRDPDLCASFNRGLRKLRESGAYDRIVKRYSSYLKEEGGD</sequence>
<dbReference type="SUPFAM" id="SSF53850">
    <property type="entry name" value="Periplasmic binding protein-like II"/>
    <property type="match status" value="1"/>
</dbReference>
<dbReference type="SMART" id="SM00062">
    <property type="entry name" value="PBPb"/>
    <property type="match status" value="1"/>
</dbReference>
<reference evidence="4 5" key="1">
    <citation type="submission" date="2020-02" db="EMBL/GenBank/DDBJ databases">
        <authorList>
            <person name="Dziuba M."/>
            <person name="Kuznetsov B."/>
            <person name="Mardanov A."/>
            <person name="Ravin N."/>
            <person name="Grouzdev D."/>
        </authorList>
    </citation>
    <scope>NUCLEOTIDE SEQUENCE [LARGE SCALE GENOMIC DNA]</scope>
    <source>
        <strain evidence="4 5">SpK</strain>
    </source>
</reference>
<name>A0A7C9QSZ6_9PROT</name>
<accession>A0A7C9QSZ6</accession>
<feature type="chain" id="PRO_5028875819" evidence="2">
    <location>
        <begin position="20"/>
        <end position="250"/>
    </location>
</feature>
<dbReference type="Gene3D" id="3.40.190.10">
    <property type="entry name" value="Periplasmic binding protein-like II"/>
    <property type="match status" value="2"/>
</dbReference>
<evidence type="ECO:0000259" key="3">
    <source>
        <dbReference type="SMART" id="SM00062"/>
    </source>
</evidence>
<organism evidence="4 5">
    <name type="scientific">Magnetospirillum aberrantis SpK</name>
    <dbReference type="NCBI Taxonomy" id="908842"/>
    <lineage>
        <taxon>Bacteria</taxon>
        <taxon>Pseudomonadati</taxon>
        <taxon>Pseudomonadota</taxon>
        <taxon>Alphaproteobacteria</taxon>
        <taxon>Rhodospirillales</taxon>
        <taxon>Rhodospirillaceae</taxon>
        <taxon>Magnetospirillum</taxon>
    </lineage>
</organism>
<keyword evidence="1 2" id="KW-0732">Signal</keyword>
<dbReference type="RefSeq" id="WP_163673937.1">
    <property type="nucleotide sequence ID" value="NZ_JAAIYP010000004.1"/>
</dbReference>
<dbReference type="Pfam" id="PF00497">
    <property type="entry name" value="SBP_bac_3"/>
    <property type="match status" value="1"/>
</dbReference>
<keyword evidence="5" id="KW-1185">Reference proteome</keyword>
<gene>
    <name evidence="4" type="ORF">G4223_01215</name>
</gene>
<feature type="signal peptide" evidence="2">
    <location>
        <begin position="1"/>
        <end position="19"/>
    </location>
</feature>
<evidence type="ECO:0000256" key="1">
    <source>
        <dbReference type="ARBA" id="ARBA00022729"/>
    </source>
</evidence>
<evidence type="ECO:0000256" key="2">
    <source>
        <dbReference type="SAM" id="SignalP"/>
    </source>
</evidence>
<dbReference type="PANTHER" id="PTHR35936:SF25">
    <property type="entry name" value="ABC TRANSPORTER SUBSTRATE-BINDING PROTEIN"/>
    <property type="match status" value="1"/>
</dbReference>
<dbReference type="EMBL" id="JAAIYP010000004">
    <property type="protein sequence ID" value="NFV78736.1"/>
    <property type="molecule type" value="Genomic_DNA"/>
</dbReference>
<proteinExistence type="predicted"/>
<protein>
    <submittedName>
        <fullName evidence="4">Amino acid ABC transporter substrate-binding protein</fullName>
    </submittedName>
</protein>
<comment type="caution">
    <text evidence="4">The sequence shown here is derived from an EMBL/GenBank/DDBJ whole genome shotgun (WGS) entry which is preliminary data.</text>
</comment>
<dbReference type="InterPro" id="IPR001638">
    <property type="entry name" value="Solute-binding_3/MltF_N"/>
</dbReference>